<feature type="compositionally biased region" description="Acidic residues" evidence="1">
    <location>
        <begin position="196"/>
        <end position="210"/>
    </location>
</feature>
<dbReference type="OrthoDB" id="7249367at2759"/>
<name>A0A6A4V4W9_AMPAM</name>
<dbReference type="Proteomes" id="UP000440578">
    <property type="component" value="Unassembled WGS sequence"/>
</dbReference>
<sequence length="440" mass="49748">MMSGTHYQQCYLLMAWSVVDPADLADGEPMTRLLGEPAAVAAWCRRQRPAGLTAEPDTPRGRAELLLRPELLLRALGEAVPREMDWWRGRDRELKEAWEGNYRPPATYQQRRERLELLLSCDLQHRLRLKLPEMDGPTVVATAGLWRRRMQQLLTGDRLRAAYDAAVGRWPDRWQLLQHYLAEDDEQDSPQGDRDGEIEDEEQHCDEEERPSDGPHRPSQGRCQQLELRGAAHSRSGLNKKHTEERRQQEQEHGEEWQELDERHYEERIELHQQHRSAITTITSTITITSTPTSTTGSGIKPATSLRECLIIECILTETSTTITITITTHQHHHQHHRLRDHVLHQPPSVITTVPSITITITSTIHQHHRLRDQARHQPPPSTTSTTSTTGLSTKSTTSRFPASIGSTATSTAGLRTKPTISGPAAHSPVTASEASRDSC</sequence>
<evidence type="ECO:0000313" key="2">
    <source>
        <dbReference type="EMBL" id="KAF0288695.1"/>
    </source>
</evidence>
<feature type="compositionally biased region" description="Low complexity" evidence="1">
    <location>
        <begin position="383"/>
        <end position="399"/>
    </location>
</feature>
<feature type="compositionally biased region" description="Basic and acidic residues" evidence="1">
    <location>
        <begin position="241"/>
        <end position="258"/>
    </location>
</feature>
<protein>
    <submittedName>
        <fullName evidence="2">Uncharacterized protein</fullName>
    </submittedName>
</protein>
<organism evidence="2 3">
    <name type="scientific">Amphibalanus amphitrite</name>
    <name type="common">Striped barnacle</name>
    <name type="synonym">Balanus amphitrite</name>
    <dbReference type="NCBI Taxonomy" id="1232801"/>
    <lineage>
        <taxon>Eukaryota</taxon>
        <taxon>Metazoa</taxon>
        <taxon>Ecdysozoa</taxon>
        <taxon>Arthropoda</taxon>
        <taxon>Crustacea</taxon>
        <taxon>Multicrustacea</taxon>
        <taxon>Cirripedia</taxon>
        <taxon>Thoracica</taxon>
        <taxon>Thoracicalcarea</taxon>
        <taxon>Balanomorpha</taxon>
        <taxon>Balanoidea</taxon>
        <taxon>Balanidae</taxon>
        <taxon>Amphibalaninae</taxon>
        <taxon>Amphibalanus</taxon>
    </lineage>
</organism>
<feature type="region of interest" description="Disordered" evidence="1">
    <location>
        <begin position="183"/>
        <end position="258"/>
    </location>
</feature>
<gene>
    <name evidence="2" type="ORF">FJT64_012931</name>
</gene>
<evidence type="ECO:0000313" key="3">
    <source>
        <dbReference type="Proteomes" id="UP000440578"/>
    </source>
</evidence>
<dbReference type="AlphaFoldDB" id="A0A6A4V4W9"/>
<evidence type="ECO:0000256" key="1">
    <source>
        <dbReference type="SAM" id="MobiDB-lite"/>
    </source>
</evidence>
<reference evidence="2 3" key="1">
    <citation type="submission" date="2019-07" db="EMBL/GenBank/DDBJ databases">
        <title>Draft genome assembly of a fouling barnacle, Amphibalanus amphitrite (Darwin, 1854): The first reference genome for Thecostraca.</title>
        <authorList>
            <person name="Kim W."/>
        </authorList>
    </citation>
    <scope>NUCLEOTIDE SEQUENCE [LARGE SCALE GENOMIC DNA]</scope>
    <source>
        <strain evidence="2">SNU_AA5</strain>
        <tissue evidence="2">Soma without cirri and trophi</tissue>
    </source>
</reference>
<keyword evidence="3" id="KW-1185">Reference proteome</keyword>
<feature type="compositionally biased region" description="Polar residues" evidence="1">
    <location>
        <begin position="405"/>
        <end position="414"/>
    </location>
</feature>
<proteinExistence type="predicted"/>
<accession>A0A6A4V4W9</accession>
<dbReference type="EMBL" id="VIIS01002085">
    <property type="protein sequence ID" value="KAF0288695.1"/>
    <property type="molecule type" value="Genomic_DNA"/>
</dbReference>
<feature type="region of interest" description="Disordered" evidence="1">
    <location>
        <begin position="364"/>
        <end position="440"/>
    </location>
</feature>
<comment type="caution">
    <text evidence="2">The sequence shown here is derived from an EMBL/GenBank/DDBJ whole genome shotgun (WGS) entry which is preliminary data.</text>
</comment>